<gene>
    <name evidence="1" type="ORF">CLIB1444_23S00188</name>
</gene>
<protein>
    <submittedName>
        <fullName evidence="1">Trehalose synthase complex regulatory subunit Tps3p</fullName>
    </submittedName>
</protein>
<evidence type="ECO:0000313" key="1">
    <source>
        <dbReference type="EMBL" id="CAH6723909.1"/>
    </source>
</evidence>
<sequence>MTVIIGSLFLPYTVQFEVGPQDSIPVDEAVPPQSHLRKRSSGTGVRPMPIRQSSILPSLSIANSHQQSPTSTPKPHEFRRRSSAHEGGQSVEDFFLKRIDEENNKEVGEIFAENLKEKLLPQYIQPKSKINVKDGSVVDLKKVNDDLGLPALKISRSDVNLSSFAPTPVNSRALASLNRSGGLMSLSNNSSQSLIDPITEEEPMDAYDSDTNDWDNDFNDMINPRTVKLAPFGGFSNPKLESGILSQSNIFETSPWKVLFAATGNGSLIKAVKTAAENDMIRKRKWVGTLAMPTDEVPQRVINDISKTLSEDYYSEPVFPSDSVFAGHYKSFCKQLLWPTLHYEIPDNPKSKAFEDHSWGHYKALNQLMADKLVEVYLKENKDCDADDDENIIWIHDYHLLLVPQMVREKLPHAKIGLFLHVSFPSSEVFRCLAQREALLKGMLGANVISFQTDEYVRHFLQTCSRLLLTDTNEYGLTYDGRFTMVNSIPVGIDANALGGVVDSDNVNDWRQRIRHRWNNQKLIMSRDKLDKLRGIKEKLLAYELFLKTNPEFVDNTVLIQICTGGINNDDYFSQIMSIVTRINSLAENISNSLPVVLLQQDIGFDQYLALQAEAEVFVVSSMREGLNLTCHEFIIATTERKSPLILSEFTGSSQMLDINGKGALLINPWDMKHFSEVFKHSLTMEPDEKLLRWRNCHDVVVNQDYKFWIKNCLSTINEAWAINHTRNTQNVTKFDSSIFKQFYNNCNNGKKLFVFNLETASALTHFGDGKINVSATSATTSSVKNSDMIPPSRLHNLLNDVLLNDDKNFVFISSYLKRSTLDTMFKRFPKFGLVAENGGYIKFPGTKTWLSLVDDNESTTWISQVKPLVEAKVERLPGSKMEIEDCTIIFNPGISFTEDKQRSIDLMGDLIQHVNELFSTNEGVHASLIWNTVIIQQNQLSIRALNFLVNHYNHQSSDFTPKEVNDSVASTPVKEKKFFDKSHLTGVFLSGGATLIDEPCYELAKELFDDKVVANVLTVAAISNETKATSARYGVAGRNELLSLISTSSSTKGR</sequence>
<dbReference type="Proteomes" id="UP001152531">
    <property type="component" value="Unassembled WGS sequence"/>
</dbReference>
<comment type="caution">
    <text evidence="1">The sequence shown here is derived from an EMBL/GenBank/DDBJ whole genome shotgun (WGS) entry which is preliminary data.</text>
</comment>
<dbReference type="EMBL" id="CALSDN010000023">
    <property type="protein sequence ID" value="CAH6723909.1"/>
    <property type="molecule type" value="Genomic_DNA"/>
</dbReference>
<name>A0ACA9YFN7_9ASCO</name>
<accession>A0ACA9YFN7</accession>
<proteinExistence type="predicted"/>
<organism evidence="1 2">
    <name type="scientific">[Candida] jaroonii</name>
    <dbReference type="NCBI Taxonomy" id="467808"/>
    <lineage>
        <taxon>Eukaryota</taxon>
        <taxon>Fungi</taxon>
        <taxon>Dikarya</taxon>
        <taxon>Ascomycota</taxon>
        <taxon>Saccharomycotina</taxon>
        <taxon>Pichiomycetes</taxon>
        <taxon>Debaryomycetaceae</taxon>
        <taxon>Yamadazyma</taxon>
    </lineage>
</organism>
<keyword evidence="2" id="KW-1185">Reference proteome</keyword>
<reference evidence="1" key="1">
    <citation type="submission" date="2022-06" db="EMBL/GenBank/DDBJ databases">
        <authorList>
            <person name="Legras J.-L."/>
            <person name="Devillers H."/>
            <person name="Grondin C."/>
        </authorList>
    </citation>
    <scope>NUCLEOTIDE SEQUENCE</scope>
    <source>
        <strain evidence="1">CLIB 1444</strain>
    </source>
</reference>
<evidence type="ECO:0000313" key="2">
    <source>
        <dbReference type="Proteomes" id="UP001152531"/>
    </source>
</evidence>